<proteinExistence type="predicted"/>
<keyword evidence="3" id="KW-1185">Reference proteome</keyword>
<dbReference type="RefSeq" id="WP_006890963.1">
    <property type="nucleotide sequence ID" value="NZ_JH109152.1"/>
</dbReference>
<dbReference type="EMBL" id="JH109152">
    <property type="protein sequence ID" value="EGW22945.1"/>
    <property type="molecule type" value="Genomic_DNA"/>
</dbReference>
<keyword evidence="1" id="KW-1133">Transmembrane helix</keyword>
<evidence type="ECO:0000313" key="2">
    <source>
        <dbReference type="EMBL" id="EGW22945.1"/>
    </source>
</evidence>
<accession>G3IVT8</accession>
<organism evidence="2 3">
    <name type="scientific">Methylobacter tundripaludum (strain ATCC BAA-1195 / DSM 17260 / SV96)</name>
    <dbReference type="NCBI Taxonomy" id="697282"/>
    <lineage>
        <taxon>Bacteria</taxon>
        <taxon>Pseudomonadati</taxon>
        <taxon>Pseudomonadota</taxon>
        <taxon>Gammaproteobacteria</taxon>
        <taxon>Methylococcales</taxon>
        <taxon>Methylococcaceae</taxon>
        <taxon>Methylobacter</taxon>
    </lineage>
</organism>
<evidence type="ECO:0000256" key="1">
    <source>
        <dbReference type="SAM" id="Phobius"/>
    </source>
</evidence>
<reference evidence="2 3" key="1">
    <citation type="submission" date="2011-06" db="EMBL/GenBank/DDBJ databases">
        <title>Genomic sequence of Methylobacter tundripaludum SV96.</title>
        <authorList>
            <consortium name="US DOE Joint Genome Institute"/>
            <person name="Lucas S."/>
            <person name="Han J."/>
            <person name="Lapidus A."/>
            <person name="Cheng J.-F."/>
            <person name="Goodwin L."/>
            <person name="Pitluck S."/>
            <person name="Held B."/>
            <person name="Detter J.C."/>
            <person name="Han C."/>
            <person name="Tapia R."/>
            <person name="Land M."/>
            <person name="Hauser L."/>
            <person name="Kyrpides N."/>
            <person name="Ivanova N."/>
            <person name="Ovchinnikova G."/>
            <person name="Pagani I."/>
            <person name="Klotz M.G."/>
            <person name="Dispirito A.A."/>
            <person name="Murrell J.C."/>
            <person name="Dunfield P."/>
            <person name="Kalyuzhnaya M.G."/>
            <person name="Svenning M."/>
            <person name="Trotsenko Y.A."/>
            <person name="Stein L.Y."/>
            <person name="Woyke T."/>
        </authorList>
    </citation>
    <scope>NUCLEOTIDE SEQUENCE [LARGE SCALE GENOMIC DNA]</scope>
    <source>
        <strain evidence="3">ATCC BAA-1195 / DSM 17260 / SV96</strain>
    </source>
</reference>
<dbReference type="AlphaFoldDB" id="G3IVT8"/>
<gene>
    <name evidence="2" type="ORF">Mettu_1782</name>
</gene>
<keyword evidence="1" id="KW-0472">Membrane</keyword>
<evidence type="ECO:0000313" key="3">
    <source>
        <dbReference type="Proteomes" id="UP000004664"/>
    </source>
</evidence>
<feature type="transmembrane region" description="Helical" evidence="1">
    <location>
        <begin position="42"/>
        <end position="64"/>
    </location>
</feature>
<dbReference type="HOGENOM" id="CLU_2423590_0_0_6"/>
<dbReference type="Proteomes" id="UP000004664">
    <property type="component" value="Unassembled WGS sequence"/>
</dbReference>
<dbReference type="STRING" id="697282.Mettu_1782"/>
<protein>
    <submittedName>
        <fullName evidence="2">Uncharacterized protein</fullName>
    </submittedName>
</protein>
<keyword evidence="1" id="KW-0812">Transmembrane</keyword>
<name>G3IVT8_METTV</name>
<sequence>MFGFKQCCDAGGYIELGKLCSSNLDYCWNAIRPVGAIHLSAAMPYGLAPFSNFLLLILSLFLIASELDFKPSRKSLIALIFKACGLFVCFA</sequence>